<dbReference type="RefSeq" id="WP_310927942.1">
    <property type="nucleotide sequence ID" value="NZ_JAMQOQ010000002.1"/>
</dbReference>
<organism evidence="6 7">
    <name type="scientific">Halogeometricum luteum</name>
    <dbReference type="NCBI Taxonomy" id="2950537"/>
    <lineage>
        <taxon>Archaea</taxon>
        <taxon>Methanobacteriati</taxon>
        <taxon>Methanobacteriota</taxon>
        <taxon>Stenosarchaea group</taxon>
        <taxon>Halobacteria</taxon>
        <taxon>Halobacteriales</taxon>
        <taxon>Haloferacaceae</taxon>
        <taxon>Halogeometricum</taxon>
    </lineage>
</organism>
<keyword evidence="3" id="KW-1133">Transmembrane helix</keyword>
<dbReference type="EMBL" id="JAMQOQ010000002">
    <property type="protein sequence ID" value="MDS0294095.1"/>
    <property type="molecule type" value="Genomic_DNA"/>
</dbReference>
<evidence type="ECO:0000313" key="6">
    <source>
        <dbReference type="EMBL" id="MDS0294095.1"/>
    </source>
</evidence>
<feature type="domain" description="DUF7282" evidence="5">
    <location>
        <begin position="264"/>
        <end position="377"/>
    </location>
</feature>
<dbReference type="Pfam" id="PF18204">
    <property type="entry name" value="PGF-CTERM"/>
    <property type="match status" value="1"/>
</dbReference>
<feature type="domain" description="DUF7282" evidence="5">
    <location>
        <begin position="146"/>
        <end position="259"/>
    </location>
</feature>
<keyword evidence="3" id="KW-0812">Transmembrane</keyword>
<evidence type="ECO:0000256" key="3">
    <source>
        <dbReference type="SAM" id="Phobius"/>
    </source>
</evidence>
<feature type="region of interest" description="Disordered" evidence="2">
    <location>
        <begin position="344"/>
        <end position="366"/>
    </location>
</feature>
<dbReference type="NCBIfam" id="TIGR04126">
    <property type="entry name" value="PGF_CTERM"/>
    <property type="match status" value="1"/>
</dbReference>
<reference evidence="6 7" key="1">
    <citation type="submission" date="2022-06" db="EMBL/GenBank/DDBJ databases">
        <title>Halogeometricum sp. a new haloarchaeum isolate from saline soil.</title>
        <authorList>
            <person name="Strakova D."/>
            <person name="Galisteo C."/>
            <person name="Sanchez-Porro C."/>
            <person name="Ventosa A."/>
        </authorList>
    </citation>
    <scope>NUCLEOTIDE SEQUENCE [LARGE SCALE GENOMIC DNA]</scope>
    <source>
        <strain evidence="7">S3BR25-2</strain>
    </source>
</reference>
<proteinExistence type="predicted"/>
<comment type="caution">
    <text evidence="6">The sequence shown here is derived from an EMBL/GenBank/DDBJ whole genome shotgun (WGS) entry which is preliminary data.</text>
</comment>
<evidence type="ECO:0000256" key="2">
    <source>
        <dbReference type="SAM" id="MobiDB-lite"/>
    </source>
</evidence>
<feature type="compositionally biased region" description="Low complexity" evidence="2">
    <location>
        <begin position="645"/>
        <end position="656"/>
    </location>
</feature>
<dbReference type="InterPro" id="IPR055706">
    <property type="entry name" value="Slg1/2_DUF7282"/>
</dbReference>
<dbReference type="Proteomes" id="UP001254813">
    <property type="component" value="Unassembled WGS sequence"/>
</dbReference>
<name>A0ABU2FZY7_9EURY</name>
<evidence type="ECO:0000313" key="7">
    <source>
        <dbReference type="Proteomes" id="UP001254813"/>
    </source>
</evidence>
<feature type="transmembrane region" description="Helical" evidence="3">
    <location>
        <begin position="662"/>
        <end position="680"/>
    </location>
</feature>
<dbReference type="Pfam" id="PF23951">
    <property type="entry name" value="DUF7282"/>
    <property type="match status" value="5"/>
</dbReference>
<evidence type="ECO:0000259" key="4">
    <source>
        <dbReference type="Pfam" id="PF18204"/>
    </source>
</evidence>
<sequence>MQRALAVFAALVVLVGGVPAGAAAQQSSDATVSFAAQPSGGSTVVVESVTLSEGGFVTIHDASVTEGNVLGSVVGTSAYLDAGTHENVTVHLDEPLTESGAFVAMPHLDTDGDRVYDFVADNGETDGPYTADGEPVVSQANVTVAATVSMSDQPTDGASVVVDRVELSEGGFVTVHDASVTEGAVFESIRGTSEYLAPGVHENVRVSLDAPVEEDATLVPMAHVDSDGDMEYTFPESEGETDGPYTVDGEAVVDTAEVTPSETANVTFAAQSTGGQSVVVDSAFLPEGGFVTVHDASVTEGAVFESIRGTSEYLAPGLHRDVRVSLDAPLNESATLVPMAHVDSDGNEEYTFPESQGEADGPYTADGEPVVAQADVTVSADVHMMPQASDGHSVVVDRVELSEGGFVTVHDASLFAGEVEGSILGTSEYLEPGVHENVTVTFDEPIRASQTLVPMAHMDTDGDEEYTFPEADGPYTADGEAVVDTARVSVNAVVTVSNQTTDGDAVTVDSVTLANGGFVTVHDASVTEGAVFDSVRGTSAYLAPGTHENVTVELSAPLEETTTIVPMAHVDTNGNEAYDFVTSEGEADGPYVARGGPVVATAEASLSGEMSGTGTEMGSGTEMEMTQTEMATDTSEMTDTEMTSETETNGGEATGTDGSTPGFGVAVAVVALLAAALLAVRRD</sequence>
<keyword evidence="3" id="KW-0472">Membrane</keyword>
<feature type="region of interest" description="Disordered" evidence="2">
    <location>
        <begin position="630"/>
        <end position="658"/>
    </location>
</feature>
<feature type="domain" description="DUF7282" evidence="5">
    <location>
        <begin position="492"/>
        <end position="604"/>
    </location>
</feature>
<keyword evidence="7" id="KW-1185">Reference proteome</keyword>
<feature type="domain" description="PGF-CTERM archaeal protein-sorting signal" evidence="4">
    <location>
        <begin position="660"/>
        <end position="682"/>
    </location>
</feature>
<accession>A0ABU2FZY7</accession>
<evidence type="ECO:0000256" key="1">
    <source>
        <dbReference type="ARBA" id="ARBA00022729"/>
    </source>
</evidence>
<feature type="domain" description="DUF7282" evidence="5">
    <location>
        <begin position="380"/>
        <end position="488"/>
    </location>
</feature>
<dbReference type="InterPro" id="IPR026371">
    <property type="entry name" value="PGF_CTERM"/>
</dbReference>
<keyword evidence="1" id="KW-0732">Signal</keyword>
<evidence type="ECO:0000259" key="5">
    <source>
        <dbReference type="Pfam" id="PF23951"/>
    </source>
</evidence>
<protein>
    <submittedName>
        <fullName evidence="6">PGF-CTERM sorting domain-containing protein</fullName>
    </submittedName>
</protein>
<gene>
    <name evidence="6" type="ORF">NDI79_07915</name>
</gene>
<feature type="domain" description="DUF7282" evidence="5">
    <location>
        <begin position="30"/>
        <end position="143"/>
    </location>
</feature>